<gene>
    <name evidence="1" type="ORF">S01H1_61782</name>
</gene>
<accession>X0YJ50</accession>
<dbReference type="AlphaFoldDB" id="X0YJ50"/>
<dbReference type="SUPFAM" id="SSF46689">
    <property type="entry name" value="Homeodomain-like"/>
    <property type="match status" value="1"/>
</dbReference>
<sequence>MNLENVTIDPDIMHGRPVLKGTRFPVAQLIAELADGHSTSDIAEGCGLDIKTITDFLFELAFYFEGMKE</sequence>
<dbReference type="EMBL" id="BARS01040542">
    <property type="protein sequence ID" value="GAG36836.1"/>
    <property type="molecule type" value="Genomic_DNA"/>
</dbReference>
<protein>
    <recommendedName>
        <fullName evidence="2">DUF433 domain-containing protein</fullName>
    </recommendedName>
</protein>
<evidence type="ECO:0008006" key="2">
    <source>
        <dbReference type="Google" id="ProtNLM"/>
    </source>
</evidence>
<dbReference type="Pfam" id="PF04255">
    <property type="entry name" value="DUF433"/>
    <property type="match status" value="1"/>
</dbReference>
<organism evidence="1">
    <name type="scientific">marine sediment metagenome</name>
    <dbReference type="NCBI Taxonomy" id="412755"/>
    <lineage>
        <taxon>unclassified sequences</taxon>
        <taxon>metagenomes</taxon>
        <taxon>ecological metagenomes</taxon>
    </lineage>
</organism>
<comment type="caution">
    <text evidence="1">The sequence shown here is derived from an EMBL/GenBank/DDBJ whole genome shotgun (WGS) entry which is preliminary data.</text>
</comment>
<reference evidence="1" key="1">
    <citation type="journal article" date="2014" name="Front. Microbiol.">
        <title>High frequency of phylogenetically diverse reductive dehalogenase-homologous genes in deep subseafloor sedimentary metagenomes.</title>
        <authorList>
            <person name="Kawai M."/>
            <person name="Futagami T."/>
            <person name="Toyoda A."/>
            <person name="Takaki Y."/>
            <person name="Nishi S."/>
            <person name="Hori S."/>
            <person name="Arai W."/>
            <person name="Tsubouchi T."/>
            <person name="Morono Y."/>
            <person name="Uchiyama I."/>
            <person name="Ito T."/>
            <person name="Fujiyama A."/>
            <person name="Inagaki F."/>
            <person name="Takami H."/>
        </authorList>
    </citation>
    <scope>NUCLEOTIDE SEQUENCE</scope>
    <source>
        <strain evidence="1">Expedition CK06-06</strain>
    </source>
</reference>
<proteinExistence type="predicted"/>
<dbReference type="InterPro" id="IPR009057">
    <property type="entry name" value="Homeodomain-like_sf"/>
</dbReference>
<name>X0YJ50_9ZZZZ</name>
<evidence type="ECO:0000313" key="1">
    <source>
        <dbReference type="EMBL" id="GAG36836.1"/>
    </source>
</evidence>
<dbReference type="InterPro" id="IPR007367">
    <property type="entry name" value="DUF433"/>
</dbReference>
<dbReference type="InterPro" id="IPR036388">
    <property type="entry name" value="WH-like_DNA-bd_sf"/>
</dbReference>
<dbReference type="Gene3D" id="1.10.10.10">
    <property type="entry name" value="Winged helix-like DNA-binding domain superfamily/Winged helix DNA-binding domain"/>
    <property type="match status" value="1"/>
</dbReference>